<sequence length="309" mass="32934">MELNENAQIDTSQVDDRRGSGGGGGGGGGIPIPIPGGGGRGGIIGIIIAVLVALVGGGFGLNAMGDSGGSEQQGDNTSLQQKCSAEDALKQLDCRNTLYVNSIQAYWRKALPEVFGKQYQPSKTVFFSQNVNTGCGQADSGVGPFYCPADDLVYIDLTFYRLLADQLGAKGEFAQPYVLAHEYGHHVQDLLGTEAQMRRQQQRDPQNANALSVKLELQADCYAGAWAKNATGTADEGGQKIFKSITDQDIQEAIDTAEKIGDDAIQKRAGRPVNPDEFTHGTSEQRKEWFTKGYSTGDPKACDTFGSGQ</sequence>
<dbReference type="STRING" id="261654.GA0070611_2621"/>
<dbReference type="PANTHER" id="PTHR30168">
    <property type="entry name" value="PUTATIVE MEMBRANE PROTEIN YPFJ"/>
    <property type="match status" value="1"/>
</dbReference>
<dbReference type="AlphaFoldDB" id="A0A1A8ZK16"/>
<keyword evidence="2 6" id="KW-0812">Transmembrane</keyword>
<evidence type="ECO:0000256" key="4">
    <source>
        <dbReference type="ARBA" id="ARBA00023136"/>
    </source>
</evidence>
<keyword evidence="3 6" id="KW-1133">Transmembrane helix</keyword>
<evidence type="ECO:0000313" key="8">
    <source>
        <dbReference type="Proteomes" id="UP000199385"/>
    </source>
</evidence>
<dbReference type="EMBL" id="LT594323">
    <property type="protein sequence ID" value="SBT44236.1"/>
    <property type="molecule type" value="Genomic_DNA"/>
</dbReference>
<accession>A0A1A8ZK16</accession>
<gene>
    <name evidence="7" type="ORF">GA0070611_2621</name>
</gene>
<dbReference type="Pfam" id="PF04228">
    <property type="entry name" value="Zn_peptidase"/>
    <property type="match status" value="1"/>
</dbReference>
<feature type="region of interest" description="Disordered" evidence="5">
    <location>
        <begin position="264"/>
        <end position="296"/>
    </location>
</feature>
<evidence type="ECO:0000256" key="6">
    <source>
        <dbReference type="SAM" id="Phobius"/>
    </source>
</evidence>
<keyword evidence="4 6" id="KW-0472">Membrane</keyword>
<evidence type="ECO:0008006" key="9">
    <source>
        <dbReference type="Google" id="ProtNLM"/>
    </source>
</evidence>
<dbReference type="OrthoDB" id="9774900at2"/>
<name>A0A1A8ZK16_9ACTN</name>
<dbReference type="RefSeq" id="WP_091663269.1">
    <property type="nucleotide sequence ID" value="NZ_LT594323.1"/>
</dbReference>
<reference evidence="8" key="1">
    <citation type="submission" date="2016-06" db="EMBL/GenBank/DDBJ databases">
        <authorList>
            <person name="Varghese N."/>
            <person name="Submissions Spin"/>
        </authorList>
    </citation>
    <scope>NUCLEOTIDE SEQUENCE [LARGE SCALE GENOMIC DNA]</scope>
    <source>
        <strain evidence="8">DSM 44815</strain>
    </source>
</reference>
<dbReference type="PATRIC" id="fig|261654.4.peg.2665"/>
<feature type="compositionally biased region" description="Basic and acidic residues" evidence="5">
    <location>
        <begin position="277"/>
        <end position="290"/>
    </location>
</feature>
<keyword evidence="8" id="KW-1185">Reference proteome</keyword>
<feature type="compositionally biased region" description="Polar residues" evidence="5">
    <location>
        <begin position="1"/>
        <end position="12"/>
    </location>
</feature>
<dbReference type="Proteomes" id="UP000199385">
    <property type="component" value="Chromosome I"/>
</dbReference>
<evidence type="ECO:0000256" key="2">
    <source>
        <dbReference type="ARBA" id="ARBA00022692"/>
    </source>
</evidence>
<protein>
    <recommendedName>
        <fullName evidence="9">Neutral zinc metallopeptidase</fullName>
    </recommendedName>
</protein>
<dbReference type="InterPro" id="IPR007343">
    <property type="entry name" value="Uncharacterised_pept_Zn_put"/>
</dbReference>
<feature type="compositionally biased region" description="Gly residues" evidence="5">
    <location>
        <begin position="20"/>
        <end position="32"/>
    </location>
</feature>
<feature type="transmembrane region" description="Helical" evidence="6">
    <location>
        <begin position="43"/>
        <end position="63"/>
    </location>
</feature>
<dbReference type="GO" id="GO:0016020">
    <property type="term" value="C:membrane"/>
    <property type="evidence" value="ECO:0007669"/>
    <property type="project" value="UniProtKB-SubCell"/>
</dbReference>
<dbReference type="PANTHER" id="PTHR30168:SF0">
    <property type="entry name" value="INNER MEMBRANE PROTEIN"/>
    <property type="match status" value="1"/>
</dbReference>
<evidence type="ECO:0000256" key="1">
    <source>
        <dbReference type="ARBA" id="ARBA00004167"/>
    </source>
</evidence>
<organism evidence="7 8">
    <name type="scientific">Micromonospora auratinigra</name>
    <dbReference type="NCBI Taxonomy" id="261654"/>
    <lineage>
        <taxon>Bacteria</taxon>
        <taxon>Bacillati</taxon>
        <taxon>Actinomycetota</taxon>
        <taxon>Actinomycetes</taxon>
        <taxon>Micromonosporales</taxon>
        <taxon>Micromonosporaceae</taxon>
        <taxon>Micromonospora</taxon>
    </lineage>
</organism>
<evidence type="ECO:0000256" key="3">
    <source>
        <dbReference type="ARBA" id="ARBA00022989"/>
    </source>
</evidence>
<comment type="subcellular location">
    <subcellularLocation>
        <location evidence="1">Membrane</location>
        <topology evidence="1">Single-pass membrane protein</topology>
    </subcellularLocation>
</comment>
<feature type="region of interest" description="Disordered" evidence="5">
    <location>
        <begin position="1"/>
        <end position="32"/>
    </location>
</feature>
<proteinExistence type="predicted"/>
<evidence type="ECO:0000256" key="5">
    <source>
        <dbReference type="SAM" id="MobiDB-lite"/>
    </source>
</evidence>
<evidence type="ECO:0000313" key="7">
    <source>
        <dbReference type="EMBL" id="SBT44236.1"/>
    </source>
</evidence>